<feature type="region of interest" description="Disordered" evidence="4">
    <location>
        <begin position="1124"/>
        <end position="1250"/>
    </location>
</feature>
<evidence type="ECO:0000256" key="1">
    <source>
        <dbReference type="ARBA" id="ARBA00022723"/>
    </source>
</evidence>
<feature type="compositionally biased region" description="Polar residues" evidence="4">
    <location>
        <begin position="903"/>
        <end position="914"/>
    </location>
</feature>
<feature type="non-terminal residue" evidence="6">
    <location>
        <position position="1635"/>
    </location>
</feature>
<feature type="compositionally biased region" description="Polar residues" evidence="4">
    <location>
        <begin position="1184"/>
        <end position="1195"/>
    </location>
</feature>
<keyword evidence="2" id="KW-0863">Zinc-finger</keyword>
<feature type="compositionally biased region" description="Basic and acidic residues" evidence="4">
    <location>
        <begin position="797"/>
        <end position="829"/>
    </location>
</feature>
<feature type="region of interest" description="Disordered" evidence="4">
    <location>
        <begin position="718"/>
        <end position="841"/>
    </location>
</feature>
<feature type="compositionally biased region" description="Basic and acidic residues" evidence="4">
    <location>
        <begin position="470"/>
        <end position="493"/>
    </location>
</feature>
<evidence type="ECO:0000259" key="5">
    <source>
        <dbReference type="PROSITE" id="PS51050"/>
    </source>
</evidence>
<keyword evidence="7" id="KW-1185">Reference proteome</keyword>
<proteinExistence type="predicted"/>
<feature type="region of interest" description="Disordered" evidence="4">
    <location>
        <begin position="71"/>
        <end position="94"/>
    </location>
</feature>
<feature type="compositionally biased region" description="Polar residues" evidence="4">
    <location>
        <begin position="1366"/>
        <end position="1380"/>
    </location>
</feature>
<dbReference type="OrthoDB" id="757982at2759"/>
<dbReference type="Gene3D" id="3.30.40.100">
    <property type="match status" value="1"/>
</dbReference>
<feature type="compositionally biased region" description="Polar residues" evidence="4">
    <location>
        <begin position="1206"/>
        <end position="1220"/>
    </location>
</feature>
<evidence type="ECO:0000256" key="4">
    <source>
        <dbReference type="SAM" id="MobiDB-lite"/>
    </source>
</evidence>
<dbReference type="STRING" id="157652.A0A371HFX7"/>
<accession>A0A371HFX7</accession>
<dbReference type="PROSITE" id="PS51050">
    <property type="entry name" value="ZF_CW"/>
    <property type="match status" value="1"/>
</dbReference>
<comment type="caution">
    <text evidence="6">The sequence shown here is derived from an EMBL/GenBank/DDBJ whole genome shotgun (WGS) entry which is preliminary data.</text>
</comment>
<evidence type="ECO:0000256" key="2">
    <source>
        <dbReference type="ARBA" id="ARBA00022771"/>
    </source>
</evidence>
<feature type="compositionally biased region" description="Polar residues" evidence="4">
    <location>
        <begin position="1068"/>
        <end position="1078"/>
    </location>
</feature>
<keyword evidence="1" id="KW-0479">Metal-binding</keyword>
<gene>
    <name evidence="6" type="ORF">CR513_15022</name>
</gene>
<feature type="region of interest" description="Disordered" evidence="4">
    <location>
        <begin position="1042"/>
        <end position="1081"/>
    </location>
</feature>
<dbReference type="Pfam" id="PF24756">
    <property type="entry name" value="THD_CWZF3-5-7"/>
    <property type="match status" value="1"/>
</dbReference>
<sequence>MQANTAFEEGEAFFCYKDNDDDDIDLDSLSYIGERIHRVLGHFWKDFQGPISAERLGAKFGDYGSFLPTCERPPPVRSRPKTPQKHYSPPRSPSNLRMVAAFHNSKAPPNMPPSVRLGTASHNAHPFCNLRVPLVDDSVKNTAISSNEVIEKCILKDDCANKSENLTDQKTLKLRIKVKSDILAKKNAAIYSGLGLDDSPSSSMENSHEESEDMPHVSREAPEESPTSIIQMMTSFTIPGGVLISPLHDSLLYLIRKEKALGDSRPMSSLNGHQEHYSMSTDESDSFVGDGHLLKKRKVTVVNQIEKLHINGNCSENDMTLHMKKRLGNRTPDCKDFLSNDLRSTPLSSSICDAGETAEVTGKAFEVFKEVNRDGVVCRMVSTEAVKEDSLESISGQDFDKIEKQNTGSSFMKKVLEHKMEISQKNNSTDPKNNSKGNAFAISKRTKCDAVECKVEQDTQKCATNQKRKVNSESKNESKGEWSHGKDRTAAEKDSIVTSNNAVVNGRKSTGIGVTPFKSKVHKIKTLKDSKVRDCGRDSLKGKKSEREVDGVNPIDGPPRKATVNANLDHVEKSAFRVKVKERPSGNKVVSQLPAGPSVKDAPGGFPIAENKPTSEVVPPSAVPQLIEEDWVCCDSCQKWRLLPMGLKPEQLPEKWLCSMLYWLPGMNRCNISEEETTKALYALYQMPITEGQNNMQSHAIEPESGVRSVDALQLGLNHKKSSSDVMLDRGKKKHGINEKAKSGINNDLHQLSNTEKNNAQESAKNRSLNDMNQRPADSNRMKKFNSKHSIRLNNFIEEKNTPKAKEKQMNGGDRNHVRLKRKMEDNQHRSAAPKKSKTEDVCYADKQLNPGMEFEKVSLKSTNGLPTKASGENMRKYDDYCWSDDLEDKLVFPVKKGDWAQFSSDDGSMDATNSSKSGSIKKRKIGDWLDNEKHNKTLSLEGDMQCGKEGNVSRKEKKYIVLNTETKSVTESDDKLIRESGMKQVFLSDNRDKMAVGTEVKSVNKVQHPRKHKKSVASYQALDCLDPLSKDLGSGQLSLAATSSSSKVSGSHKARTKLEDVRGSPVESVTSSPLRTSNMEKRILAAGDTSEKDDARKGGLSVKSLDNREGKLLVKMKERNSFDIHPAPGNCGSGSHHEEKMNKSNQENALSWQKSGKVTSLRVKEKDRNSGSEVSRMKMKVSASDNDFSKNGVSYESAVDPNHHASGTETRNDVKNSSLKSKHKIDNLSKKNSSRHWSNETGKQTELKQKDFGNPVLKVDASYSTNRKVVSQRNLIQNFEEENKANPVCTGSRDGKAKVISSSEGKVKTKTLYVGSRTTPELSNGHPVHASGNGDVPKFVSNPVDVSCKVGVNGSSGSFVPDGQLSESSPVTTNSSQTASSILEEATKLKDSADHYKNSGFEFESNETYFRAALKFLHGASLLENSHSESSKHGEMSQMQIYATAAKLLESCAHKYERRQEMAAAALAYKCMEVVYMRLVYCKHSSINRDRHELQSALQMVSQGESPSSSASDIDNLNNLAVVDKATLTRGSNTHVANNQVISARNRPNIVRLLDFTQDINFAMEAFRKCLSTFMAANLNMEEARNRDCVASIRKVVDFSFQDVDEFVHLVLTATKAITRAGLGGAQGSLIISL</sequence>
<dbReference type="PANTHER" id="PTHR46524:SF12">
    <property type="entry name" value="CW-TYPE DOMAIN-CONTAINING PROTEIN"/>
    <property type="match status" value="1"/>
</dbReference>
<organism evidence="6 7">
    <name type="scientific">Mucuna pruriens</name>
    <name type="common">Velvet bean</name>
    <name type="synonym">Dolichos pruriens</name>
    <dbReference type="NCBI Taxonomy" id="157652"/>
    <lineage>
        <taxon>Eukaryota</taxon>
        <taxon>Viridiplantae</taxon>
        <taxon>Streptophyta</taxon>
        <taxon>Embryophyta</taxon>
        <taxon>Tracheophyta</taxon>
        <taxon>Spermatophyta</taxon>
        <taxon>Magnoliopsida</taxon>
        <taxon>eudicotyledons</taxon>
        <taxon>Gunneridae</taxon>
        <taxon>Pentapetalae</taxon>
        <taxon>rosids</taxon>
        <taxon>fabids</taxon>
        <taxon>Fabales</taxon>
        <taxon>Fabaceae</taxon>
        <taxon>Papilionoideae</taxon>
        <taxon>50 kb inversion clade</taxon>
        <taxon>NPAAA clade</taxon>
        <taxon>indigoferoid/millettioid clade</taxon>
        <taxon>Phaseoleae</taxon>
        <taxon>Mucuna</taxon>
    </lineage>
</organism>
<feature type="compositionally biased region" description="Basic and acidic residues" evidence="4">
    <location>
        <begin position="535"/>
        <end position="550"/>
    </location>
</feature>
<feature type="region of interest" description="Disordered" evidence="4">
    <location>
        <begin position="1360"/>
        <end position="1380"/>
    </location>
</feature>
<name>A0A371HFX7_MUCPR</name>
<dbReference type="Pfam" id="PF07496">
    <property type="entry name" value="zf-CW"/>
    <property type="match status" value="1"/>
</dbReference>
<feature type="domain" description="CW-type" evidence="5">
    <location>
        <begin position="625"/>
        <end position="678"/>
    </location>
</feature>
<feature type="region of interest" description="Disordered" evidence="4">
    <location>
        <begin position="462"/>
        <end position="493"/>
    </location>
</feature>
<dbReference type="InterPro" id="IPR011124">
    <property type="entry name" value="Znf_CW"/>
</dbReference>
<dbReference type="InterPro" id="IPR055300">
    <property type="entry name" value="CWZF3/5/7"/>
</dbReference>
<feature type="region of interest" description="Disordered" evidence="4">
    <location>
        <begin position="903"/>
        <end position="922"/>
    </location>
</feature>
<feature type="compositionally biased region" description="Low complexity" evidence="4">
    <location>
        <begin position="194"/>
        <end position="205"/>
    </location>
</feature>
<evidence type="ECO:0000313" key="7">
    <source>
        <dbReference type="Proteomes" id="UP000257109"/>
    </source>
</evidence>
<dbReference type="PANTHER" id="PTHR46524">
    <property type="entry name" value="CW-TYPE ZINC FINGER"/>
    <property type="match status" value="1"/>
</dbReference>
<feature type="compositionally biased region" description="Polar residues" evidence="4">
    <location>
        <begin position="1144"/>
        <end position="1159"/>
    </location>
</feature>
<feature type="compositionally biased region" description="Basic and acidic residues" evidence="4">
    <location>
        <begin position="206"/>
        <end position="222"/>
    </location>
</feature>
<protein>
    <recommendedName>
        <fullName evidence="5">CW-type domain-containing protein</fullName>
    </recommendedName>
</protein>
<keyword evidence="3" id="KW-0862">Zinc</keyword>
<evidence type="ECO:0000256" key="3">
    <source>
        <dbReference type="ARBA" id="ARBA00022833"/>
    </source>
</evidence>
<reference evidence="6" key="1">
    <citation type="submission" date="2018-05" db="EMBL/GenBank/DDBJ databases">
        <title>Draft genome of Mucuna pruriens seed.</title>
        <authorList>
            <person name="Nnadi N.E."/>
            <person name="Vos R."/>
            <person name="Hasami M.H."/>
            <person name="Devisetty U.K."/>
            <person name="Aguiy J.C."/>
        </authorList>
    </citation>
    <scope>NUCLEOTIDE SEQUENCE [LARGE SCALE GENOMIC DNA]</scope>
    <source>
        <strain evidence="6">JCA_2017</strain>
    </source>
</reference>
<dbReference type="GO" id="GO:0008270">
    <property type="term" value="F:zinc ion binding"/>
    <property type="evidence" value="ECO:0007669"/>
    <property type="project" value="UniProtKB-KW"/>
</dbReference>
<feature type="compositionally biased region" description="Polar residues" evidence="4">
    <location>
        <begin position="744"/>
        <end position="777"/>
    </location>
</feature>
<dbReference type="EMBL" id="QJKJ01002721">
    <property type="protein sequence ID" value="RDY01624.1"/>
    <property type="molecule type" value="Genomic_DNA"/>
</dbReference>
<dbReference type="Proteomes" id="UP000257109">
    <property type="component" value="Unassembled WGS sequence"/>
</dbReference>
<dbReference type="InterPro" id="IPR056406">
    <property type="entry name" value="THD_CWZF3/5/7"/>
</dbReference>
<feature type="compositionally biased region" description="Basic residues" evidence="4">
    <location>
        <begin position="782"/>
        <end position="791"/>
    </location>
</feature>
<evidence type="ECO:0000313" key="6">
    <source>
        <dbReference type="EMBL" id="RDY01624.1"/>
    </source>
</evidence>
<feature type="region of interest" description="Disordered" evidence="4">
    <location>
        <begin position="194"/>
        <end position="224"/>
    </location>
</feature>
<feature type="region of interest" description="Disordered" evidence="4">
    <location>
        <begin position="535"/>
        <end position="561"/>
    </location>
</feature>